<proteinExistence type="predicted"/>
<dbReference type="Pfam" id="PF01408">
    <property type="entry name" value="GFO_IDH_MocA"/>
    <property type="match status" value="1"/>
</dbReference>
<dbReference type="Pfam" id="PF22725">
    <property type="entry name" value="GFO_IDH_MocA_C3"/>
    <property type="match status" value="1"/>
</dbReference>
<accession>A0ABV4U3E4</accession>
<dbReference type="Gene3D" id="3.30.360.10">
    <property type="entry name" value="Dihydrodipicolinate Reductase, domain 2"/>
    <property type="match status" value="1"/>
</dbReference>
<sequence>MLRFALIGCGQHGRNAVMPGLLKHAGHVKLCAVADLHAENLESAKALGCAVYTDYKQMLVEQRVDAVYIATLQEAHLEQVLAALAAGLHVVCEKPMAPTADECRTMIEAAERAGRHLVVNFETRYHRHHQRIRQWIGDGRIGRVEAIHVQDFWDGHKRTGCMAERRARLMDRAGGLDCGIHKIDLVHHLCGSGQWASMEAMGAWLGEEERLLAPHIAILGRLDIGTLVTINASLGYAAGIKPRPRQDLLTVVGTEGVISLTMDSPSMQAYADSTYKATLYDDAGDEQVAAEYPNHSIAIGRLVDDLASYLESGTCPPDLPLGEAGLNAQVIAEAANERAVATRLRPTAMQQGMTEV</sequence>
<dbReference type="PANTHER" id="PTHR43818">
    <property type="entry name" value="BCDNA.GH03377"/>
    <property type="match status" value="1"/>
</dbReference>
<feature type="domain" description="Gfo/Idh/MocA-like oxidoreductase N-terminal" evidence="2">
    <location>
        <begin position="2"/>
        <end position="121"/>
    </location>
</feature>
<evidence type="ECO:0000256" key="1">
    <source>
        <dbReference type="ARBA" id="ARBA00023002"/>
    </source>
</evidence>
<reference evidence="4 5" key="1">
    <citation type="submission" date="2024-08" db="EMBL/GenBank/DDBJ databases">
        <title>Whole-genome sequencing of halo(alkali)philic microorganisms from hypersaline lakes.</title>
        <authorList>
            <person name="Sorokin D.Y."/>
            <person name="Merkel A.Y."/>
            <person name="Messina E."/>
            <person name="Yakimov M."/>
        </authorList>
    </citation>
    <scope>NUCLEOTIDE SEQUENCE [LARGE SCALE GENOMIC DNA]</scope>
    <source>
        <strain evidence="4 5">AB-hyl4</strain>
    </source>
</reference>
<gene>
    <name evidence="4" type="ORF">ACERK3_01605</name>
</gene>
<dbReference type="PANTHER" id="PTHR43818:SF11">
    <property type="entry name" value="BCDNA.GH03377"/>
    <property type="match status" value="1"/>
</dbReference>
<dbReference type="EMBL" id="JBGUBD010000001">
    <property type="protein sequence ID" value="MFA9476979.1"/>
    <property type="molecule type" value="Genomic_DNA"/>
</dbReference>
<dbReference type="SUPFAM" id="SSF51735">
    <property type="entry name" value="NAD(P)-binding Rossmann-fold domains"/>
    <property type="match status" value="1"/>
</dbReference>
<dbReference type="SUPFAM" id="SSF55347">
    <property type="entry name" value="Glyceraldehyde-3-phosphate dehydrogenase-like, C-terminal domain"/>
    <property type="match status" value="1"/>
</dbReference>
<dbReference type="Gene3D" id="3.40.50.720">
    <property type="entry name" value="NAD(P)-binding Rossmann-like Domain"/>
    <property type="match status" value="1"/>
</dbReference>
<name>A0ABV4U3E4_9BACT</name>
<dbReference type="Proteomes" id="UP001575105">
    <property type="component" value="Unassembled WGS sequence"/>
</dbReference>
<evidence type="ECO:0000259" key="3">
    <source>
        <dbReference type="Pfam" id="PF22725"/>
    </source>
</evidence>
<keyword evidence="5" id="KW-1185">Reference proteome</keyword>
<feature type="domain" description="GFO/IDH/MocA-like oxidoreductase" evidence="3">
    <location>
        <begin position="129"/>
        <end position="258"/>
    </location>
</feature>
<organism evidence="4 5">
    <name type="scientific">Natronomicrosphaera hydrolytica</name>
    <dbReference type="NCBI Taxonomy" id="3242702"/>
    <lineage>
        <taxon>Bacteria</taxon>
        <taxon>Pseudomonadati</taxon>
        <taxon>Planctomycetota</taxon>
        <taxon>Phycisphaerae</taxon>
        <taxon>Phycisphaerales</taxon>
        <taxon>Phycisphaeraceae</taxon>
        <taxon>Natronomicrosphaera</taxon>
    </lineage>
</organism>
<dbReference type="InterPro" id="IPR036291">
    <property type="entry name" value="NAD(P)-bd_dom_sf"/>
</dbReference>
<evidence type="ECO:0000313" key="4">
    <source>
        <dbReference type="EMBL" id="MFA9476979.1"/>
    </source>
</evidence>
<evidence type="ECO:0000259" key="2">
    <source>
        <dbReference type="Pfam" id="PF01408"/>
    </source>
</evidence>
<dbReference type="RefSeq" id="WP_425343903.1">
    <property type="nucleotide sequence ID" value="NZ_JBGUBD010000001.1"/>
</dbReference>
<comment type="caution">
    <text evidence="4">The sequence shown here is derived from an EMBL/GenBank/DDBJ whole genome shotgun (WGS) entry which is preliminary data.</text>
</comment>
<evidence type="ECO:0000313" key="5">
    <source>
        <dbReference type="Proteomes" id="UP001575105"/>
    </source>
</evidence>
<dbReference type="InterPro" id="IPR050463">
    <property type="entry name" value="Gfo/Idh/MocA_oxidrdct_glycsds"/>
</dbReference>
<dbReference type="InterPro" id="IPR000683">
    <property type="entry name" value="Gfo/Idh/MocA-like_OxRdtase_N"/>
</dbReference>
<keyword evidence="1" id="KW-0560">Oxidoreductase</keyword>
<dbReference type="InterPro" id="IPR055170">
    <property type="entry name" value="GFO_IDH_MocA-like_dom"/>
</dbReference>
<protein>
    <submittedName>
        <fullName evidence="4">Gfo/Idh/MocA family protein</fullName>
    </submittedName>
</protein>